<dbReference type="InterPro" id="IPR036116">
    <property type="entry name" value="FN3_sf"/>
</dbReference>
<protein>
    <submittedName>
        <fullName evidence="2">FN3</fullName>
    </submittedName>
</protein>
<feature type="domain" description="Fibronectin type-III" evidence="1">
    <location>
        <begin position="188"/>
        <end position="257"/>
    </location>
</feature>
<dbReference type="SUPFAM" id="SSF49265">
    <property type="entry name" value="Fibronectin type III"/>
    <property type="match status" value="1"/>
</dbReference>
<evidence type="ECO:0000313" key="2">
    <source>
        <dbReference type="EMBL" id="DAF97607.1"/>
    </source>
</evidence>
<dbReference type="InterPro" id="IPR013783">
    <property type="entry name" value="Ig-like_fold"/>
</dbReference>
<proteinExistence type="predicted"/>
<dbReference type="InterPro" id="IPR003961">
    <property type="entry name" value="FN3_dom"/>
</dbReference>
<organism evidence="2">
    <name type="scientific">Siphoviridae sp. ct4fm14</name>
    <dbReference type="NCBI Taxonomy" id="2825331"/>
    <lineage>
        <taxon>Viruses</taxon>
        <taxon>Duplodnaviria</taxon>
        <taxon>Heunggongvirae</taxon>
        <taxon>Uroviricota</taxon>
        <taxon>Caudoviricetes</taxon>
    </lineage>
</organism>
<dbReference type="EMBL" id="BK016135">
    <property type="protein sequence ID" value="DAF97607.1"/>
    <property type="molecule type" value="Genomic_DNA"/>
</dbReference>
<dbReference type="Gene3D" id="2.60.40.10">
    <property type="entry name" value="Immunoglobulins"/>
    <property type="match status" value="1"/>
</dbReference>
<evidence type="ECO:0000259" key="1">
    <source>
        <dbReference type="SMART" id="SM00060"/>
    </source>
</evidence>
<name>A0A8S5USZ3_9CAUD</name>
<accession>A0A8S5USZ3</accession>
<dbReference type="SMART" id="SM00060">
    <property type="entry name" value="FN3"/>
    <property type="match status" value="1"/>
</dbReference>
<reference evidence="2" key="1">
    <citation type="journal article" date="2021" name="Proc. Natl. Acad. Sci. U.S.A.">
        <title>A Catalog of Tens of Thousands of Viruses from Human Metagenomes Reveals Hidden Associations with Chronic Diseases.</title>
        <authorList>
            <person name="Tisza M.J."/>
            <person name="Buck C.B."/>
        </authorList>
    </citation>
    <scope>NUCLEOTIDE SEQUENCE</scope>
    <source>
        <strain evidence="2">Ct4fm14</strain>
    </source>
</reference>
<sequence>MSVTITNLVGSIGSFESGTWLLTTAEKAYVHIVSDHVKYGASSLRITGDTAEFERTYTLRNSGGVVKPTLDPTHKYYVRVETYQEEATGSTDIYWPIAEPSMLAGQSGPAGQWNICSAVADRSSFSAGSYEMRIDYNNANTAGIMWFDGLMLVDLTDAFGSGYEPTAAWCDANIPFTASTADVPEPVPKAPTGLQMVRSDADGVALAWSASKWATGYRVYRGTTLVADVPGTSAVIRLTSFGMVQFSVSAYNAAGESARSAAVTVTIPLLLITDRTQEDVEQVRALLQRPYRTWTAEERSWFYGGGVVRGAYNALDLNRVGLAVDAVRTLLLTRLTDLDAYLDERGVAPAPLFSLPYTADDVDVSPKTDWAVGAIPTREQMKTYLQNIRTLRGLMPMPTDLAELPESMRYLDYAGANAIEATLLAVRDTVEVLFAQCKANADLAASAWRCAEINCGEV</sequence>
<dbReference type="CDD" id="cd00063">
    <property type="entry name" value="FN3"/>
    <property type="match status" value="1"/>
</dbReference>